<sequence>MSLHINTPRMSVVDPRGLPVRTVDYCRDIEDGPVESRINRTLHDAAGRALKQWAPRLWLSQADDRLTPANLTQVFALDATVIRSDSVDAGTQVELKGLAAQTLFSWDSRQTRREIEHDNLLRPVAIFEEGTGVPRRCVERLTYGHPGSGDQSRNQFGQLIRHDHPAGSVLFTAFAIIGACTEDTRHFTLELLAPDWPEREADRLRLLEPGVGATSRWRHGALGEVLGQTDARDNRHTFELTVDGRLREHRLQLKGEREQILVTDIRYDAQGNVTQETAGNGVHTTRTYRSEDGSLLDRRAEDADGRVRQHLLYEYDRMRNVLSIEDKALPIRYFANQRIEPVSHFFYDSLYRLTKACGWEAGTASQGPQSMGRVDPAAISNYQQTYKYDADGNLCELIHLGPQDHGRKLRPASYSNRSLPYKVTPPTDAQIEAAYDRRGNLLQLEPGWLLSWNLRNQLQSVSPVERASGINDSETYLYDGSSQRVRKIRSLLTNARTLVADVRYLPGLELRTDNGTGERLQVITADGIRVLRWESPPPWGVNIQYRYQHVDHLGSVSLETADDGAMISRETFHPFGTSAWQDGEFSYKYIRYSGKERDASGLDYYRYRYYIPWLQHWLNPDPAGDIDGLNLYRMVRNNPLTMRDALGLQAETGTYEAEVGIRVRLAFKLLSLQAHVSKLDPAGGRYSKSADFKLVEVGEGPEFSVSKGELLSHLRTFRRQYREMYHDSLRQEDPQSMNISVAQNFELGKEIAEITSSSLKYSSEPRVSEEQTVTKHFFALINRDDVEKKGQDKVIYGIAELSVVSKKGGESTVHVSNVLAHPLSQPGVDNFLGESAEATGAIRLFKLRGIGTYLTVKSLARMVRTHNVQKVRTAAVNPRSAAIARRLGARKVN</sequence>
<dbReference type="RefSeq" id="WP_011332547.1">
    <property type="nucleotide sequence ID" value="NC_007492.2"/>
</dbReference>
<name>Q3KHR6_PSEPF</name>
<organism evidence="1 2">
    <name type="scientific">Pseudomonas fluorescens (strain Pf0-1)</name>
    <dbReference type="NCBI Taxonomy" id="205922"/>
    <lineage>
        <taxon>Bacteria</taxon>
        <taxon>Pseudomonadati</taxon>
        <taxon>Pseudomonadota</taxon>
        <taxon>Gammaproteobacteria</taxon>
        <taxon>Pseudomonadales</taxon>
        <taxon>Pseudomonadaceae</taxon>
        <taxon>Pseudomonas</taxon>
    </lineage>
</organism>
<proteinExistence type="predicted"/>
<dbReference type="EMBL" id="CP000094">
    <property type="protein sequence ID" value="ABA72690.1"/>
    <property type="molecule type" value="Genomic_DNA"/>
</dbReference>
<dbReference type="PANTHER" id="PTHR32305">
    <property type="match status" value="1"/>
</dbReference>
<dbReference type="HOGENOM" id="CLU_010688_2_0_6"/>
<accession>Q3KHR6</accession>
<dbReference type="NCBIfam" id="TIGR03696">
    <property type="entry name" value="Rhs_assc_core"/>
    <property type="match status" value="1"/>
</dbReference>
<dbReference type="InterPro" id="IPR022385">
    <property type="entry name" value="Rhs_assc_core"/>
</dbReference>
<evidence type="ECO:0000313" key="2">
    <source>
        <dbReference type="Proteomes" id="UP000002704"/>
    </source>
</evidence>
<protein>
    <submittedName>
        <fullName evidence="1">Putative insecticidal toxin</fullName>
    </submittedName>
</protein>
<reference evidence="1 2" key="1">
    <citation type="journal article" date="2009" name="Genome Biol.">
        <title>Genomic and genetic analyses of diversity and plant interactions of Pseudomonas fluorescens.</title>
        <authorList>
            <person name="Silby M.W."/>
            <person name="Cerdeno-Tarraga A.M."/>
            <person name="Vernikos G.S."/>
            <person name="Giddens S.R."/>
            <person name="Jackson R.W."/>
            <person name="Preston G.M."/>
            <person name="Zhang X.X."/>
            <person name="Moon C.D."/>
            <person name="Gehrig S.M."/>
            <person name="Godfrey S.A."/>
            <person name="Knight C.G."/>
            <person name="Malone J.G."/>
            <person name="Robinson Z."/>
            <person name="Spiers A.J."/>
            <person name="Harris S."/>
            <person name="Challis G.L."/>
            <person name="Yaxley A.M."/>
            <person name="Harris D."/>
            <person name="Seeger K."/>
            <person name="Murphy L."/>
            <person name="Rutter S."/>
            <person name="Squares R."/>
            <person name="Quail M.A."/>
            <person name="Saunders E."/>
            <person name="Mavromatis K."/>
            <person name="Brettin T.S."/>
            <person name="Bentley S.D."/>
            <person name="Hothersall J."/>
            <person name="Stephens E."/>
            <person name="Thomas C.M."/>
            <person name="Parkhill J."/>
            <person name="Levy S.B."/>
            <person name="Rainey P.B."/>
            <person name="Thomson N.R."/>
        </authorList>
    </citation>
    <scope>NUCLEOTIDE SEQUENCE [LARGE SCALE GENOMIC DNA]</scope>
    <source>
        <strain evidence="1 2">Pf0-1</strain>
    </source>
</reference>
<evidence type="ECO:0000313" key="1">
    <source>
        <dbReference type="EMBL" id="ABA72690.1"/>
    </source>
</evidence>
<dbReference type="Proteomes" id="UP000002704">
    <property type="component" value="Chromosome"/>
</dbReference>
<gene>
    <name evidence="1" type="ordered locus">Pfl01_0947</name>
</gene>
<dbReference type="AlphaFoldDB" id="Q3KHR6"/>
<dbReference type="eggNOG" id="COG3209">
    <property type="taxonomic scope" value="Bacteria"/>
</dbReference>
<dbReference type="Gene3D" id="2.180.10.10">
    <property type="entry name" value="RHS repeat-associated core"/>
    <property type="match status" value="1"/>
</dbReference>
<dbReference type="KEGG" id="pfo:Pfl01_0947"/>
<dbReference type="PANTHER" id="PTHR32305:SF15">
    <property type="entry name" value="PROTEIN RHSA-RELATED"/>
    <property type="match status" value="1"/>
</dbReference>
<dbReference type="InterPro" id="IPR050708">
    <property type="entry name" value="T6SS_VgrG/RHS"/>
</dbReference>